<keyword evidence="2" id="KW-1185">Reference proteome</keyword>
<protein>
    <submittedName>
        <fullName evidence="1">Uncharacterized protein</fullName>
    </submittedName>
</protein>
<evidence type="ECO:0000313" key="2">
    <source>
        <dbReference type="Proteomes" id="UP000006794"/>
    </source>
</evidence>
<dbReference type="Proteomes" id="UP000006794">
    <property type="component" value="Chromosome"/>
</dbReference>
<evidence type="ECO:0000313" key="1">
    <source>
        <dbReference type="EMBL" id="AEH37712.1"/>
    </source>
</evidence>
<dbReference type="STRING" id="797210.Halxa_3098"/>
<dbReference type="GeneID" id="10798049"/>
<reference evidence="1 2" key="1">
    <citation type="journal article" date="2012" name="Stand. Genomic Sci.">
        <title>Complete genome sequence of Halopiger xanaduensis type strain (SH-6(T)).</title>
        <authorList>
            <person name="Anderson I."/>
            <person name="Tindall B.J."/>
            <person name="Rohde M."/>
            <person name="Lucas S."/>
            <person name="Han J."/>
            <person name="Lapidus A."/>
            <person name="Cheng J.F."/>
            <person name="Goodwin L."/>
            <person name="Pitluck S."/>
            <person name="Peters L."/>
            <person name="Pati A."/>
            <person name="Mikhailova N."/>
            <person name="Pagani I."/>
            <person name="Teshima H."/>
            <person name="Han C."/>
            <person name="Tapia R."/>
            <person name="Land M."/>
            <person name="Woyke T."/>
            <person name="Klenk H.P."/>
            <person name="Kyrpides N."/>
            <person name="Ivanova N."/>
        </authorList>
    </citation>
    <scope>NUCLEOTIDE SEQUENCE [LARGE SCALE GENOMIC DNA]</scope>
    <source>
        <strain evidence="2">DSM 18323 / JCM 14033 / SH-6</strain>
    </source>
</reference>
<name>F8D5Y5_HALXS</name>
<gene>
    <name evidence="1" type="ordered locus">Halxa_3098</name>
</gene>
<dbReference type="eggNOG" id="arCOG10859">
    <property type="taxonomic scope" value="Archaea"/>
</dbReference>
<dbReference type="HOGENOM" id="CLU_167320_0_0_2"/>
<accession>F8D5Y5</accession>
<sequence>MIGDAPVDGLYAGSNGDYYTDWEVTRNLRRGTWRPCIRQREPDRRLVETTGGGLLMLTAIEPTALPTWVEIRVAGETARVVDTRYPSLETRR</sequence>
<dbReference type="EMBL" id="CP002839">
    <property type="protein sequence ID" value="AEH37712.1"/>
    <property type="molecule type" value="Genomic_DNA"/>
</dbReference>
<dbReference type="RefSeq" id="WP_013880602.1">
    <property type="nucleotide sequence ID" value="NC_015666.1"/>
</dbReference>
<dbReference type="AlphaFoldDB" id="F8D5Y5"/>
<organism evidence="1 2">
    <name type="scientific">Halopiger xanaduensis (strain DSM 18323 / JCM 14033 / SH-6)</name>
    <dbReference type="NCBI Taxonomy" id="797210"/>
    <lineage>
        <taxon>Archaea</taxon>
        <taxon>Methanobacteriati</taxon>
        <taxon>Methanobacteriota</taxon>
        <taxon>Stenosarchaea group</taxon>
        <taxon>Halobacteria</taxon>
        <taxon>Halobacteriales</taxon>
        <taxon>Natrialbaceae</taxon>
        <taxon>Halopiger</taxon>
    </lineage>
</organism>
<proteinExistence type="predicted"/>
<dbReference type="KEGG" id="hxa:Halxa_3098"/>